<protein>
    <submittedName>
        <fullName evidence="7">TetR/AcrR family transcriptional regulator</fullName>
    </submittedName>
</protein>
<dbReference type="SUPFAM" id="SSF48498">
    <property type="entry name" value="Tetracyclin repressor-like, C-terminal domain"/>
    <property type="match status" value="1"/>
</dbReference>
<dbReference type="PRINTS" id="PR00455">
    <property type="entry name" value="HTHTETR"/>
</dbReference>
<keyword evidence="3 5" id="KW-0238">DNA-binding</keyword>
<dbReference type="PANTHER" id="PTHR30055:SF175">
    <property type="entry name" value="HTH-TYPE TRANSCRIPTIONAL REPRESSOR KSTR2"/>
    <property type="match status" value="1"/>
</dbReference>
<evidence type="ECO:0000256" key="4">
    <source>
        <dbReference type="ARBA" id="ARBA00023163"/>
    </source>
</evidence>
<comment type="caution">
    <text evidence="7">The sequence shown here is derived from an EMBL/GenBank/DDBJ whole genome shotgun (WGS) entry which is preliminary data.</text>
</comment>
<dbReference type="EMBL" id="JBHLUH010000039">
    <property type="protein sequence ID" value="MFC0529769.1"/>
    <property type="molecule type" value="Genomic_DNA"/>
</dbReference>
<keyword evidence="1" id="KW-0678">Repressor</keyword>
<evidence type="ECO:0000256" key="1">
    <source>
        <dbReference type="ARBA" id="ARBA00022491"/>
    </source>
</evidence>
<dbReference type="InterPro" id="IPR041490">
    <property type="entry name" value="KstR2_TetR_C"/>
</dbReference>
<dbReference type="InterPro" id="IPR009057">
    <property type="entry name" value="Homeodomain-like_sf"/>
</dbReference>
<evidence type="ECO:0000256" key="5">
    <source>
        <dbReference type="PROSITE-ProRule" id="PRU00335"/>
    </source>
</evidence>
<dbReference type="PROSITE" id="PS50977">
    <property type="entry name" value="HTH_TETR_2"/>
    <property type="match status" value="1"/>
</dbReference>
<gene>
    <name evidence="7" type="ORF">ACFFIA_19100</name>
</gene>
<evidence type="ECO:0000259" key="6">
    <source>
        <dbReference type="PROSITE" id="PS50977"/>
    </source>
</evidence>
<dbReference type="PANTHER" id="PTHR30055">
    <property type="entry name" value="HTH-TYPE TRANSCRIPTIONAL REGULATOR RUTR"/>
    <property type="match status" value="1"/>
</dbReference>
<dbReference type="Proteomes" id="UP001589867">
    <property type="component" value="Unassembled WGS sequence"/>
</dbReference>
<name>A0ABV6M5J7_9ACTN</name>
<dbReference type="SUPFAM" id="SSF46689">
    <property type="entry name" value="Homeodomain-like"/>
    <property type="match status" value="1"/>
</dbReference>
<keyword evidence="2" id="KW-0805">Transcription regulation</keyword>
<reference evidence="7 8" key="1">
    <citation type="submission" date="2024-09" db="EMBL/GenBank/DDBJ databases">
        <authorList>
            <person name="Sun Q."/>
            <person name="Mori K."/>
        </authorList>
    </citation>
    <scope>NUCLEOTIDE SEQUENCE [LARGE SCALE GENOMIC DNA]</scope>
    <source>
        <strain evidence="7 8">TBRC 3947</strain>
    </source>
</reference>
<sequence>MSRDNEGRTPPRKRDREVLDAAAKVFYAEGFAGASVQQVADELGMLKGSLYYYIKSKDELLRRLIDETHAELAAIVDEVVAMDADPKARLHRFVERSVQYNVDNLARISVYYDDLARVDEERRREIYADQRAQEDIVVDLVKSLRTDAADARKYAMCVFSTIIWTYRWYRPSRFPEGDIARVCADFAVRGVVEG</sequence>
<evidence type="ECO:0000256" key="3">
    <source>
        <dbReference type="ARBA" id="ARBA00023125"/>
    </source>
</evidence>
<dbReference type="InterPro" id="IPR050109">
    <property type="entry name" value="HTH-type_TetR-like_transc_reg"/>
</dbReference>
<keyword evidence="8" id="KW-1185">Reference proteome</keyword>
<keyword evidence="4" id="KW-0804">Transcription</keyword>
<evidence type="ECO:0000256" key="2">
    <source>
        <dbReference type="ARBA" id="ARBA00023015"/>
    </source>
</evidence>
<evidence type="ECO:0000313" key="8">
    <source>
        <dbReference type="Proteomes" id="UP001589867"/>
    </source>
</evidence>
<feature type="domain" description="HTH tetR-type" evidence="6">
    <location>
        <begin position="12"/>
        <end position="72"/>
    </location>
</feature>
<dbReference type="Gene3D" id="1.10.357.10">
    <property type="entry name" value="Tetracycline Repressor, domain 2"/>
    <property type="match status" value="1"/>
</dbReference>
<organism evidence="7 8">
    <name type="scientific">Phytohabitans kaempferiae</name>
    <dbReference type="NCBI Taxonomy" id="1620943"/>
    <lineage>
        <taxon>Bacteria</taxon>
        <taxon>Bacillati</taxon>
        <taxon>Actinomycetota</taxon>
        <taxon>Actinomycetes</taxon>
        <taxon>Micromonosporales</taxon>
        <taxon>Micromonosporaceae</taxon>
    </lineage>
</organism>
<dbReference type="RefSeq" id="WP_377252830.1">
    <property type="nucleotide sequence ID" value="NZ_JBHLUH010000039.1"/>
</dbReference>
<evidence type="ECO:0000313" key="7">
    <source>
        <dbReference type="EMBL" id="MFC0529769.1"/>
    </source>
</evidence>
<accession>A0ABV6M5J7</accession>
<dbReference type="InterPro" id="IPR001647">
    <property type="entry name" value="HTH_TetR"/>
</dbReference>
<dbReference type="Pfam" id="PF00440">
    <property type="entry name" value="TetR_N"/>
    <property type="match status" value="1"/>
</dbReference>
<dbReference type="Pfam" id="PF17932">
    <property type="entry name" value="TetR_C_24"/>
    <property type="match status" value="1"/>
</dbReference>
<dbReference type="InterPro" id="IPR036271">
    <property type="entry name" value="Tet_transcr_reg_TetR-rel_C_sf"/>
</dbReference>
<proteinExistence type="predicted"/>
<feature type="DNA-binding region" description="H-T-H motif" evidence="5">
    <location>
        <begin position="35"/>
        <end position="54"/>
    </location>
</feature>
<dbReference type="Gene3D" id="1.10.10.60">
    <property type="entry name" value="Homeodomain-like"/>
    <property type="match status" value="1"/>
</dbReference>